<dbReference type="PANTHER" id="PTHR37423:SF2">
    <property type="entry name" value="MEMBRANE-BOUND LYTIC MUREIN TRANSGLYCOSYLASE C"/>
    <property type="match status" value="1"/>
</dbReference>
<feature type="region of interest" description="Disordered" evidence="2">
    <location>
        <begin position="215"/>
        <end position="247"/>
    </location>
</feature>
<gene>
    <name evidence="5" type="ordered locus">H16_A0991</name>
</gene>
<keyword evidence="3" id="KW-0732">Signal</keyword>
<protein>
    <submittedName>
        <fullName evidence="5">Putative transglycosylase</fullName>
    </submittedName>
</protein>
<dbReference type="CDD" id="cd00254">
    <property type="entry name" value="LT-like"/>
    <property type="match status" value="1"/>
</dbReference>
<dbReference type="KEGG" id="reh:H16_A0991"/>
<evidence type="ECO:0000256" key="3">
    <source>
        <dbReference type="SAM" id="SignalP"/>
    </source>
</evidence>
<comment type="similarity">
    <text evidence="1">Belongs to the transglycosylase Slt family.</text>
</comment>
<name>Q0KCY7_CUPNH</name>
<accession>Q0KCY7</accession>
<evidence type="ECO:0000313" key="5">
    <source>
        <dbReference type="EMBL" id="CAJ92134.1"/>
    </source>
</evidence>
<feature type="chain" id="PRO_5004174962" evidence="3">
    <location>
        <begin position="27"/>
        <end position="247"/>
    </location>
</feature>
<feature type="domain" description="Transglycosylase SLT" evidence="4">
    <location>
        <begin position="92"/>
        <end position="188"/>
    </location>
</feature>
<dbReference type="InterPro" id="IPR008258">
    <property type="entry name" value="Transglycosylase_SLT_dom_1"/>
</dbReference>
<evidence type="ECO:0000259" key="4">
    <source>
        <dbReference type="Pfam" id="PF01464"/>
    </source>
</evidence>
<organism evidence="5 6">
    <name type="scientific">Cupriavidus necator (strain ATCC 17699 / DSM 428 / KCTC 22496 / NCIMB 10442 / H16 / Stanier 337)</name>
    <name type="common">Ralstonia eutropha</name>
    <dbReference type="NCBI Taxonomy" id="381666"/>
    <lineage>
        <taxon>Bacteria</taxon>
        <taxon>Pseudomonadati</taxon>
        <taxon>Pseudomonadota</taxon>
        <taxon>Betaproteobacteria</taxon>
        <taxon>Burkholderiales</taxon>
        <taxon>Burkholderiaceae</taxon>
        <taxon>Cupriavidus</taxon>
    </lineage>
</organism>
<keyword evidence="6" id="KW-1185">Reference proteome</keyword>
<dbReference type="Pfam" id="PF01464">
    <property type="entry name" value="SLT"/>
    <property type="match status" value="1"/>
</dbReference>
<dbReference type="HOGENOM" id="CLU_065765_1_1_4"/>
<dbReference type="InterPro" id="IPR023346">
    <property type="entry name" value="Lysozyme-like_dom_sf"/>
</dbReference>
<dbReference type="CAZy" id="GH23">
    <property type="family name" value="Glycoside Hydrolase Family 23"/>
</dbReference>
<sequence>MPALVAAPARGVVAAMLLAGAVPAGAEIVMHADRGSGVTFLTSRSAAPARLASTAAPAALPARAFIGLPTLAAAKAAVVSAKSPPSELVALAHRAAQAAAVDPHLLMAMVEVESGWNPQATSDKGAIGLTQLMPATARMLGVTDAYDPAQNLQAGASYLGGLLSRFNGDTSLALAAYNAGEGAVLRHGSRIPPFAETQAYVPQVLGRYARLRGGQDGSAAAPLRQPASPAQHGGLAIVSYQNPPPPR</sequence>
<dbReference type="eggNOG" id="COG0741">
    <property type="taxonomic scope" value="Bacteria"/>
</dbReference>
<dbReference type="PANTHER" id="PTHR37423">
    <property type="entry name" value="SOLUBLE LYTIC MUREIN TRANSGLYCOSYLASE-RELATED"/>
    <property type="match status" value="1"/>
</dbReference>
<dbReference type="RefSeq" id="WP_011614830.1">
    <property type="nucleotide sequence ID" value="NC_008313.1"/>
</dbReference>
<dbReference type="SUPFAM" id="SSF53955">
    <property type="entry name" value="Lysozyme-like"/>
    <property type="match status" value="1"/>
</dbReference>
<evidence type="ECO:0000313" key="6">
    <source>
        <dbReference type="Proteomes" id="UP000008210"/>
    </source>
</evidence>
<dbReference type="EMBL" id="AM260479">
    <property type="protein sequence ID" value="CAJ92134.1"/>
    <property type="molecule type" value="Genomic_DNA"/>
</dbReference>
<dbReference type="Proteomes" id="UP000008210">
    <property type="component" value="Chromosome 1"/>
</dbReference>
<dbReference type="STRING" id="381666.H16_A0991"/>
<proteinExistence type="inferred from homology"/>
<feature type="signal peptide" evidence="3">
    <location>
        <begin position="1"/>
        <end position="26"/>
    </location>
</feature>
<dbReference type="Gene3D" id="1.10.530.10">
    <property type="match status" value="1"/>
</dbReference>
<evidence type="ECO:0000256" key="1">
    <source>
        <dbReference type="ARBA" id="ARBA00007734"/>
    </source>
</evidence>
<evidence type="ECO:0000256" key="2">
    <source>
        <dbReference type="SAM" id="MobiDB-lite"/>
    </source>
</evidence>
<dbReference type="AlphaFoldDB" id="Q0KCY7"/>
<reference evidence="5 6" key="1">
    <citation type="journal article" date="2006" name="Nat. Biotechnol.">
        <title>Genome sequence of the bioplastic-producing 'Knallgas' bacterium Ralstonia eutropha H16.</title>
        <authorList>
            <person name="Pohlmann A."/>
            <person name="Fricke W.F."/>
            <person name="Reinecke F."/>
            <person name="Kusian B."/>
            <person name="Liesegang H."/>
            <person name="Cramm R."/>
            <person name="Eitinger T."/>
            <person name="Ewering C."/>
            <person name="Potter M."/>
            <person name="Schwartz E."/>
            <person name="Strittmatter A."/>
            <person name="Voss I."/>
            <person name="Gottschalk G."/>
            <person name="Steinbuechel A."/>
            <person name="Friedrich B."/>
            <person name="Bowien B."/>
        </authorList>
    </citation>
    <scope>NUCLEOTIDE SEQUENCE [LARGE SCALE GENOMIC DNA]</scope>
    <source>
        <strain evidence="6">ATCC 17699 / DSM 428 / KCTC 22496 / NCIMB 10442 / H16 / Stanier 337</strain>
    </source>
</reference>